<dbReference type="InterPro" id="IPR001789">
    <property type="entry name" value="Sig_transdc_resp-reg_receiver"/>
</dbReference>
<dbReference type="SMART" id="SM00448">
    <property type="entry name" value="REC"/>
    <property type="match status" value="1"/>
</dbReference>
<dbReference type="EMBL" id="FQWT01000003">
    <property type="protein sequence ID" value="SHH35645.1"/>
    <property type="molecule type" value="Genomic_DNA"/>
</dbReference>
<keyword evidence="1 3" id="KW-0597">Phosphoprotein</keyword>
<dbReference type="STRING" id="421058.SAMN05421866_2698"/>
<evidence type="ECO:0000256" key="2">
    <source>
        <dbReference type="ARBA" id="ARBA00023125"/>
    </source>
</evidence>
<evidence type="ECO:0000313" key="6">
    <source>
        <dbReference type="EMBL" id="SHH35645.1"/>
    </source>
</evidence>
<evidence type="ECO:0000256" key="3">
    <source>
        <dbReference type="PROSITE-ProRule" id="PRU00169"/>
    </source>
</evidence>
<dbReference type="PANTHER" id="PTHR43214:SF43">
    <property type="entry name" value="TWO-COMPONENT RESPONSE REGULATOR"/>
    <property type="match status" value="1"/>
</dbReference>
<dbReference type="GO" id="GO:0003677">
    <property type="term" value="F:DNA binding"/>
    <property type="evidence" value="ECO:0007669"/>
    <property type="project" value="UniProtKB-KW"/>
</dbReference>
<dbReference type="Pfam" id="PF00196">
    <property type="entry name" value="GerE"/>
    <property type="match status" value="1"/>
</dbReference>
<dbReference type="GO" id="GO:0006355">
    <property type="term" value="P:regulation of DNA-templated transcription"/>
    <property type="evidence" value="ECO:0007669"/>
    <property type="project" value="InterPro"/>
</dbReference>
<proteinExistence type="predicted"/>
<dbReference type="RefSeq" id="WP_073063623.1">
    <property type="nucleotide sequence ID" value="NZ_FQWT01000003.1"/>
</dbReference>
<feature type="domain" description="Response regulatory" evidence="5">
    <location>
        <begin position="3"/>
        <end position="119"/>
    </location>
</feature>
<dbReference type="PANTHER" id="PTHR43214">
    <property type="entry name" value="TWO-COMPONENT RESPONSE REGULATOR"/>
    <property type="match status" value="1"/>
</dbReference>
<gene>
    <name evidence="6" type="ORF">SAMN05421866_2698</name>
</gene>
<feature type="domain" description="HTH luxR-type" evidence="4">
    <location>
        <begin position="140"/>
        <end position="205"/>
    </location>
</feature>
<protein>
    <submittedName>
        <fullName evidence="6">Two component transcriptional regulator, LuxR family</fullName>
    </submittedName>
</protein>
<dbReference type="GO" id="GO:0000160">
    <property type="term" value="P:phosphorelay signal transduction system"/>
    <property type="evidence" value="ECO:0007669"/>
    <property type="project" value="InterPro"/>
</dbReference>
<dbReference type="PRINTS" id="PR00038">
    <property type="entry name" value="HTHLUXR"/>
</dbReference>
<accession>A0A1M5SB03</accession>
<keyword evidence="7" id="KW-1185">Reference proteome</keyword>
<organism evidence="6 7">
    <name type="scientific">Chryseobacterium oranimense</name>
    <dbReference type="NCBI Taxonomy" id="421058"/>
    <lineage>
        <taxon>Bacteria</taxon>
        <taxon>Pseudomonadati</taxon>
        <taxon>Bacteroidota</taxon>
        <taxon>Flavobacteriia</taxon>
        <taxon>Flavobacteriales</taxon>
        <taxon>Weeksellaceae</taxon>
        <taxon>Chryseobacterium group</taxon>
        <taxon>Chryseobacterium</taxon>
    </lineage>
</organism>
<dbReference type="CDD" id="cd17535">
    <property type="entry name" value="REC_NarL-like"/>
    <property type="match status" value="1"/>
</dbReference>
<dbReference type="InterPro" id="IPR011006">
    <property type="entry name" value="CheY-like_superfamily"/>
</dbReference>
<dbReference type="InterPro" id="IPR016032">
    <property type="entry name" value="Sig_transdc_resp-reg_C-effctor"/>
</dbReference>
<keyword evidence="2" id="KW-0238">DNA-binding</keyword>
<evidence type="ECO:0000313" key="7">
    <source>
        <dbReference type="Proteomes" id="UP000184047"/>
    </source>
</evidence>
<dbReference type="PROSITE" id="PS00622">
    <property type="entry name" value="HTH_LUXR_1"/>
    <property type="match status" value="1"/>
</dbReference>
<dbReference type="Pfam" id="PF00072">
    <property type="entry name" value="Response_reg"/>
    <property type="match status" value="1"/>
</dbReference>
<dbReference type="InterPro" id="IPR058245">
    <property type="entry name" value="NreC/VraR/RcsB-like_REC"/>
</dbReference>
<dbReference type="eggNOG" id="COG2197">
    <property type="taxonomic scope" value="Bacteria"/>
</dbReference>
<sequence>MTKIAITDDHPLLLEGLKNILSQQEDFSVVGCYSSSSELFAGLENQSLDVLLLDINLSDGNSIDLIQPILKKYPDTQIIILSVHNEFAVINSSLEEGAMGYIQKNALVTEIISGIQTILKGEKFLCNQTKKIVEMKTNSGLNAVPKLTRREKEILIEASLGLTTIQIADKLCISPHTVESHRKNLIVKFKTTNLSTAIKLAMEYGLVRP</sequence>
<dbReference type="SMART" id="SM00421">
    <property type="entry name" value="HTH_LUXR"/>
    <property type="match status" value="1"/>
</dbReference>
<dbReference type="PROSITE" id="PS50043">
    <property type="entry name" value="HTH_LUXR_2"/>
    <property type="match status" value="1"/>
</dbReference>
<feature type="modified residue" description="4-aspartylphosphate" evidence="3">
    <location>
        <position position="54"/>
    </location>
</feature>
<dbReference type="InterPro" id="IPR000792">
    <property type="entry name" value="Tscrpt_reg_LuxR_C"/>
</dbReference>
<name>A0A1M5SB03_9FLAO</name>
<dbReference type="OrthoDB" id="9797341at2"/>
<dbReference type="Gene3D" id="3.40.50.2300">
    <property type="match status" value="1"/>
</dbReference>
<dbReference type="SUPFAM" id="SSF46894">
    <property type="entry name" value="C-terminal effector domain of the bipartite response regulators"/>
    <property type="match status" value="1"/>
</dbReference>
<reference evidence="7" key="1">
    <citation type="submission" date="2016-11" db="EMBL/GenBank/DDBJ databases">
        <authorList>
            <person name="Varghese N."/>
            <person name="Submissions S."/>
        </authorList>
    </citation>
    <scope>NUCLEOTIDE SEQUENCE [LARGE SCALE GENOMIC DNA]</scope>
    <source>
        <strain evidence="7">DSM 19055</strain>
    </source>
</reference>
<dbReference type="AlphaFoldDB" id="A0A1M5SB03"/>
<dbReference type="PROSITE" id="PS50110">
    <property type="entry name" value="RESPONSE_REGULATORY"/>
    <property type="match status" value="1"/>
</dbReference>
<dbReference type="SUPFAM" id="SSF52172">
    <property type="entry name" value="CheY-like"/>
    <property type="match status" value="1"/>
</dbReference>
<evidence type="ECO:0000256" key="1">
    <source>
        <dbReference type="ARBA" id="ARBA00022553"/>
    </source>
</evidence>
<dbReference type="CDD" id="cd06170">
    <property type="entry name" value="LuxR_C_like"/>
    <property type="match status" value="1"/>
</dbReference>
<dbReference type="Proteomes" id="UP000184047">
    <property type="component" value="Unassembled WGS sequence"/>
</dbReference>
<evidence type="ECO:0000259" key="5">
    <source>
        <dbReference type="PROSITE" id="PS50110"/>
    </source>
</evidence>
<dbReference type="InterPro" id="IPR039420">
    <property type="entry name" value="WalR-like"/>
</dbReference>
<evidence type="ECO:0000259" key="4">
    <source>
        <dbReference type="PROSITE" id="PS50043"/>
    </source>
</evidence>